<protein>
    <submittedName>
        <fullName evidence="1">Uncharacterized protein</fullName>
    </submittedName>
</protein>
<name>A0A1W1CR02_9ZZZZ</name>
<gene>
    <name evidence="1" type="ORF">MNB_SM-6-1499</name>
</gene>
<evidence type="ECO:0000313" key="1">
    <source>
        <dbReference type="EMBL" id="SFV68179.1"/>
    </source>
</evidence>
<organism evidence="1">
    <name type="scientific">hydrothermal vent metagenome</name>
    <dbReference type="NCBI Taxonomy" id="652676"/>
    <lineage>
        <taxon>unclassified sequences</taxon>
        <taxon>metagenomes</taxon>
        <taxon>ecological metagenomes</taxon>
    </lineage>
</organism>
<sequence>MILAIIGGELLKERVSFYTVTAFMPSYLYSLMSRKDYTLTLSI</sequence>
<accession>A0A1W1CR02</accession>
<dbReference type="EMBL" id="FPHK01000116">
    <property type="protein sequence ID" value="SFV68179.1"/>
    <property type="molecule type" value="Genomic_DNA"/>
</dbReference>
<reference evidence="1" key="1">
    <citation type="submission" date="2016-10" db="EMBL/GenBank/DDBJ databases">
        <authorList>
            <person name="de Groot N.N."/>
        </authorList>
    </citation>
    <scope>NUCLEOTIDE SEQUENCE</scope>
</reference>
<proteinExistence type="predicted"/>
<dbReference type="AlphaFoldDB" id="A0A1W1CR02"/>